<evidence type="ECO:0000256" key="1">
    <source>
        <dbReference type="ARBA" id="ARBA00022741"/>
    </source>
</evidence>
<protein>
    <recommendedName>
        <fullName evidence="3">Acb2/Tad1 hairpin domain-containing protein</fullName>
    </recommendedName>
</protein>
<dbReference type="Pfam" id="PF24729">
    <property type="entry name" value="Acb2_Tad1_hairpin"/>
    <property type="match status" value="1"/>
</dbReference>
<proteinExistence type="predicted"/>
<comment type="caution">
    <text evidence="4">The sequence shown here is derived from an EMBL/GenBank/DDBJ whole genome shotgun (WGS) entry which is preliminary data.</text>
</comment>
<feature type="region of interest" description="Disordered" evidence="2">
    <location>
        <begin position="103"/>
        <end position="135"/>
    </location>
</feature>
<feature type="region of interest" description="Disordered" evidence="2">
    <location>
        <begin position="1"/>
        <end position="24"/>
    </location>
</feature>
<accession>A0ABV2L4K2</accession>
<dbReference type="RefSeq" id="WP_238276879.1">
    <property type="nucleotide sequence ID" value="NZ_BPQL01000019.1"/>
</dbReference>
<evidence type="ECO:0000313" key="5">
    <source>
        <dbReference type="Proteomes" id="UP001549145"/>
    </source>
</evidence>
<dbReference type="EMBL" id="JBEPMM010000002">
    <property type="protein sequence ID" value="MET3691695.1"/>
    <property type="molecule type" value="Genomic_DNA"/>
</dbReference>
<evidence type="ECO:0000313" key="4">
    <source>
        <dbReference type="EMBL" id="MET3691695.1"/>
    </source>
</evidence>
<keyword evidence="5" id="KW-1185">Reference proteome</keyword>
<feature type="domain" description="Acb2/Tad1 hairpin" evidence="3">
    <location>
        <begin position="25"/>
        <end position="86"/>
    </location>
</feature>
<name>A0ABV2L4K2_9HYPH</name>
<feature type="compositionally biased region" description="Basic and acidic residues" evidence="2">
    <location>
        <begin position="113"/>
        <end position="127"/>
    </location>
</feature>
<gene>
    <name evidence="4" type="ORF">ABID43_001220</name>
</gene>
<dbReference type="Proteomes" id="UP001549145">
    <property type="component" value="Unassembled WGS sequence"/>
</dbReference>
<dbReference type="InterPro" id="IPR056098">
    <property type="entry name" value="Acb2/Tad1_hairpin"/>
</dbReference>
<evidence type="ECO:0000256" key="2">
    <source>
        <dbReference type="SAM" id="MobiDB-lite"/>
    </source>
</evidence>
<reference evidence="4 5" key="1">
    <citation type="submission" date="2024-06" db="EMBL/GenBank/DDBJ databases">
        <title>Genomic Encyclopedia of Type Strains, Phase IV (KMG-IV): sequencing the most valuable type-strain genomes for metagenomic binning, comparative biology and taxonomic classification.</title>
        <authorList>
            <person name="Goeker M."/>
        </authorList>
    </citation>
    <scope>NUCLEOTIDE SEQUENCE [LARGE SCALE GENOMIC DNA]</scope>
    <source>
        <strain evidence="4 5">DSM 21331</strain>
    </source>
</reference>
<keyword evidence="1" id="KW-0547">Nucleotide-binding</keyword>
<organism evidence="4 5">
    <name type="scientific">Methylobacterium goesingense</name>
    <dbReference type="NCBI Taxonomy" id="243690"/>
    <lineage>
        <taxon>Bacteria</taxon>
        <taxon>Pseudomonadati</taxon>
        <taxon>Pseudomonadota</taxon>
        <taxon>Alphaproteobacteria</taxon>
        <taxon>Hyphomicrobiales</taxon>
        <taxon>Methylobacteriaceae</taxon>
        <taxon>Methylobacterium</taxon>
    </lineage>
</organism>
<sequence>MVDGTEQAKGFLNGPGGDTHLGLPVSGYRPQTADKVETVNANKEAEEQILRILDGLAGRPEVDKRWLAIGRTHIETGFMAVNRAVFQPGRVSLPGDVPALAAETVTDTAPQDLRSRGEPRVPRRDEPLPNGRPHP</sequence>
<evidence type="ECO:0000259" key="3">
    <source>
        <dbReference type="Pfam" id="PF24729"/>
    </source>
</evidence>